<dbReference type="Pfam" id="PF07929">
    <property type="entry name" value="PRiA4_ORF3"/>
    <property type="match status" value="1"/>
</dbReference>
<reference evidence="2 3" key="1">
    <citation type="submission" date="2018-05" db="EMBL/GenBank/DDBJ databases">
        <title>Genomic Encyclopedia of Type Strains, Phase IV (KMG-IV): sequencing the most valuable type-strain genomes for metagenomic binning, comparative biology and taxonomic classification.</title>
        <authorList>
            <person name="Goeker M."/>
        </authorList>
    </citation>
    <scope>NUCLEOTIDE SEQUENCE [LARGE SCALE GENOMIC DNA]</scope>
    <source>
        <strain evidence="2 3">DSM 22440</strain>
    </source>
</reference>
<evidence type="ECO:0000313" key="2">
    <source>
        <dbReference type="EMBL" id="PXW92068.1"/>
    </source>
</evidence>
<sequence length="246" mass="29442">MKAYILTIHMIDSDPVVWRRVIMPAGATFRRLHDVIQNATNFQSGYPHEAYHLYCFDLPEDNQQVTNDEEAYFAHQHYKKHPSVYQERLQRLDGQSLHYEKRRQERLKVEVRKPSGLKIDRYLEKYKKIAYQYDFGEDWTFSVTLEAVVEDYPFGFAQLIAGEGTSPPEDVGGWAGFYEFLEVYRQPNHVDYEELKAWAASQEFHWYNPARINKRLKSVHYQKTEWNNIDHTNYAIIKDKYFFNHD</sequence>
<dbReference type="PANTHER" id="PTHR41878">
    <property type="entry name" value="LEXA REPRESSOR-RELATED"/>
    <property type="match status" value="1"/>
</dbReference>
<keyword evidence="3" id="KW-1185">Reference proteome</keyword>
<dbReference type="OrthoDB" id="9801392at2"/>
<name>A0A2V3WEP3_9BACI</name>
<dbReference type="SUPFAM" id="SSF159941">
    <property type="entry name" value="MM3350-like"/>
    <property type="match status" value="1"/>
</dbReference>
<dbReference type="Gene3D" id="3.10.290.30">
    <property type="entry name" value="MM3350-like"/>
    <property type="match status" value="1"/>
</dbReference>
<evidence type="ECO:0000259" key="1">
    <source>
        <dbReference type="Pfam" id="PF07929"/>
    </source>
</evidence>
<protein>
    <submittedName>
        <fullName evidence="2">PRiA4b ORF-3-like protein</fullName>
    </submittedName>
</protein>
<dbReference type="EMBL" id="QJJR01000003">
    <property type="protein sequence ID" value="PXW92068.1"/>
    <property type="molecule type" value="Genomic_DNA"/>
</dbReference>
<dbReference type="AlphaFoldDB" id="A0A2V3WEP3"/>
<dbReference type="PANTHER" id="PTHR41878:SF1">
    <property type="entry name" value="TNPR PROTEIN"/>
    <property type="match status" value="1"/>
</dbReference>
<proteinExistence type="predicted"/>
<feature type="domain" description="Plasmid pRiA4b Orf3-like" evidence="1">
    <location>
        <begin position="3"/>
        <end position="213"/>
    </location>
</feature>
<evidence type="ECO:0000313" key="3">
    <source>
        <dbReference type="Proteomes" id="UP000247922"/>
    </source>
</evidence>
<dbReference type="Proteomes" id="UP000247922">
    <property type="component" value="Unassembled WGS sequence"/>
</dbReference>
<organism evidence="2 3">
    <name type="scientific">Streptohalobacillus salinus</name>
    <dbReference type="NCBI Taxonomy" id="621096"/>
    <lineage>
        <taxon>Bacteria</taxon>
        <taxon>Bacillati</taxon>
        <taxon>Bacillota</taxon>
        <taxon>Bacilli</taxon>
        <taxon>Bacillales</taxon>
        <taxon>Bacillaceae</taxon>
        <taxon>Streptohalobacillus</taxon>
    </lineage>
</organism>
<gene>
    <name evidence="2" type="ORF">DES38_10383</name>
</gene>
<accession>A0A2V3WEP3</accession>
<dbReference type="RefSeq" id="WP_110250701.1">
    <property type="nucleotide sequence ID" value="NZ_QJJR01000003.1"/>
</dbReference>
<dbReference type="InterPro" id="IPR024047">
    <property type="entry name" value="MM3350-like_sf"/>
</dbReference>
<comment type="caution">
    <text evidence="2">The sequence shown here is derived from an EMBL/GenBank/DDBJ whole genome shotgun (WGS) entry which is preliminary data.</text>
</comment>
<dbReference type="InterPro" id="IPR012912">
    <property type="entry name" value="Plasmid_pRiA4b_Orf3-like"/>
</dbReference>